<evidence type="ECO:0000256" key="5">
    <source>
        <dbReference type="ARBA" id="ARBA00022833"/>
    </source>
</evidence>
<evidence type="ECO:0000313" key="9">
    <source>
        <dbReference type="EMBL" id="NRD23266.1"/>
    </source>
</evidence>
<evidence type="ECO:0000256" key="4">
    <source>
        <dbReference type="ARBA" id="ARBA00022801"/>
    </source>
</evidence>
<evidence type="ECO:0000256" key="7">
    <source>
        <dbReference type="SAM" id="SignalP"/>
    </source>
</evidence>
<dbReference type="PANTHER" id="PTHR22726">
    <property type="entry name" value="METALLOENDOPEPTIDASE OMA1"/>
    <property type="match status" value="1"/>
</dbReference>
<proteinExistence type="predicted"/>
<keyword evidence="7" id="KW-0732">Signal</keyword>
<evidence type="ECO:0000256" key="6">
    <source>
        <dbReference type="ARBA" id="ARBA00023049"/>
    </source>
</evidence>
<keyword evidence="10" id="KW-1185">Reference proteome</keyword>
<comment type="caution">
    <text evidence="9">The sequence shown here is derived from an EMBL/GenBank/DDBJ whole genome shotgun (WGS) entry which is preliminary data.</text>
</comment>
<keyword evidence="4" id="KW-0378">Hydrolase</keyword>
<dbReference type="Proteomes" id="UP000805085">
    <property type="component" value="Unassembled WGS sequence"/>
</dbReference>
<feature type="signal peptide" evidence="7">
    <location>
        <begin position="1"/>
        <end position="20"/>
    </location>
</feature>
<dbReference type="InterPro" id="IPR001915">
    <property type="entry name" value="Peptidase_M48"/>
</dbReference>
<reference evidence="9 10" key="1">
    <citation type="journal article" date="2015" name="Int. J. Syst. Evol. Microbiol.">
        <title>Winogradskyella litoriviva sp. nov., isolated from coastal seawater.</title>
        <authorList>
            <person name="Nedashkovskaya O.I."/>
            <person name="Kukhlevskiy A.D."/>
            <person name="Zhukova N.V."/>
            <person name="Kim S.J."/>
            <person name="Rhee S.K."/>
            <person name="Mikhailov V.V."/>
        </authorList>
    </citation>
    <scope>NUCLEOTIDE SEQUENCE [LARGE SCALE GENOMIC DNA]</scope>
    <source>
        <strain evidence="9 10">KMM6491</strain>
    </source>
</reference>
<gene>
    <name evidence="9" type="ORF">HNV10_08435</name>
</gene>
<keyword evidence="2" id="KW-0645">Protease</keyword>
<dbReference type="RefSeq" id="WP_173300896.1">
    <property type="nucleotide sequence ID" value="NZ_JABRWQ010000003.1"/>
</dbReference>
<evidence type="ECO:0000256" key="2">
    <source>
        <dbReference type="ARBA" id="ARBA00022670"/>
    </source>
</evidence>
<accession>A0ABX2E465</accession>
<feature type="chain" id="PRO_5045854315" evidence="7">
    <location>
        <begin position="21"/>
        <end position="451"/>
    </location>
</feature>
<dbReference type="GO" id="GO:0008237">
    <property type="term" value="F:metallopeptidase activity"/>
    <property type="evidence" value="ECO:0007669"/>
    <property type="project" value="UniProtKB-KW"/>
</dbReference>
<keyword evidence="3" id="KW-0479">Metal-binding</keyword>
<sequence length="451" mass="52712">MYSKYFKVLLFILLYQLNYAQEKVNEYIPEDIDKIENYLKRINSNFIDKIDGPFSSKVKKVFKDRDEKVLKSIEDSSYVFIPEIKEHLRVILSNIYSANPEIDTTDFSFFINHSMLPNAACYGDGMFQINLGLFTTLESDDELAFVICHEIAHKYLEHSLKNVSNVIATINSEDTKKKVKEIKRQKYGQTRAAMSVIDNLSIDILDHSKEVEAEADSLGFVFFSKTKYSKTKALSSLDKLKADDDDMFLNHHVNIDSVFNFESYPFKKYWLKETVSIFDSEEKINEFKLTSDTLKTHPEIEFRINKLREDFSIKDELVTDTQTEINKIKKIANPQSIKSAIDLKLLDLAIYQLIERFQNQQITSDYYYNTMAKVLKSIYEAKKQHHLGKYVPQINKFSDEKQLNTIRLFLHNLELNETKKIGWAFCQTQKDILLSNDEGVIVYNFFESINQ</sequence>
<evidence type="ECO:0000256" key="1">
    <source>
        <dbReference type="ARBA" id="ARBA00001947"/>
    </source>
</evidence>
<evidence type="ECO:0000313" key="10">
    <source>
        <dbReference type="Proteomes" id="UP000805085"/>
    </source>
</evidence>
<keyword evidence="6 9" id="KW-0482">Metalloprotease</keyword>
<dbReference type="Pfam" id="PF01435">
    <property type="entry name" value="Peptidase_M48"/>
    <property type="match status" value="1"/>
</dbReference>
<organism evidence="9 10">
    <name type="scientific">Winogradskyella litoriviva</name>
    <dbReference type="NCBI Taxonomy" id="1220182"/>
    <lineage>
        <taxon>Bacteria</taxon>
        <taxon>Pseudomonadati</taxon>
        <taxon>Bacteroidota</taxon>
        <taxon>Flavobacteriia</taxon>
        <taxon>Flavobacteriales</taxon>
        <taxon>Flavobacteriaceae</taxon>
        <taxon>Winogradskyella</taxon>
    </lineage>
</organism>
<evidence type="ECO:0000256" key="3">
    <source>
        <dbReference type="ARBA" id="ARBA00022723"/>
    </source>
</evidence>
<name>A0ABX2E465_9FLAO</name>
<comment type="cofactor">
    <cofactor evidence="1">
        <name>Zn(2+)</name>
        <dbReference type="ChEBI" id="CHEBI:29105"/>
    </cofactor>
</comment>
<protein>
    <submittedName>
        <fullName evidence="9">M48 family metalloprotease</fullName>
    </submittedName>
</protein>
<dbReference type="PANTHER" id="PTHR22726:SF1">
    <property type="entry name" value="METALLOENDOPEPTIDASE OMA1, MITOCHONDRIAL"/>
    <property type="match status" value="1"/>
</dbReference>
<dbReference type="InterPro" id="IPR051156">
    <property type="entry name" value="Mito/Outer_Membr_Metalloprot"/>
</dbReference>
<keyword evidence="5" id="KW-0862">Zinc</keyword>
<dbReference type="EMBL" id="JABRWQ010000003">
    <property type="protein sequence ID" value="NRD23266.1"/>
    <property type="molecule type" value="Genomic_DNA"/>
</dbReference>
<evidence type="ECO:0000259" key="8">
    <source>
        <dbReference type="Pfam" id="PF01435"/>
    </source>
</evidence>
<dbReference type="Gene3D" id="3.30.2010.10">
    <property type="entry name" value="Metalloproteases ('zincins'), catalytic domain"/>
    <property type="match status" value="1"/>
</dbReference>
<feature type="domain" description="Peptidase M48" evidence="8">
    <location>
        <begin position="112"/>
        <end position="309"/>
    </location>
</feature>